<dbReference type="InterPro" id="IPR017946">
    <property type="entry name" value="PLC-like_Pdiesterase_TIM-brl"/>
</dbReference>
<evidence type="ECO:0000259" key="1">
    <source>
        <dbReference type="PROSITE" id="PS51704"/>
    </source>
</evidence>
<dbReference type="EMBL" id="DXEN01000037">
    <property type="protein sequence ID" value="HIX86033.1"/>
    <property type="molecule type" value="Genomic_DNA"/>
</dbReference>
<reference evidence="2" key="1">
    <citation type="journal article" date="2021" name="PeerJ">
        <title>Extensive microbial diversity within the chicken gut microbiome revealed by metagenomics and culture.</title>
        <authorList>
            <person name="Gilroy R."/>
            <person name="Ravi A."/>
            <person name="Getino M."/>
            <person name="Pursley I."/>
            <person name="Horton D.L."/>
            <person name="Alikhan N.F."/>
            <person name="Baker D."/>
            <person name="Gharbi K."/>
            <person name="Hall N."/>
            <person name="Watson M."/>
            <person name="Adriaenssens E.M."/>
            <person name="Foster-Nyarko E."/>
            <person name="Jarju S."/>
            <person name="Secka A."/>
            <person name="Antonio M."/>
            <person name="Oren A."/>
            <person name="Chaudhuri R.R."/>
            <person name="La Ragione R."/>
            <person name="Hildebrand F."/>
            <person name="Pallen M.J."/>
        </authorList>
    </citation>
    <scope>NUCLEOTIDE SEQUENCE</scope>
    <source>
        <strain evidence="2">ChiHecec2B26-12326</strain>
    </source>
</reference>
<evidence type="ECO:0000313" key="3">
    <source>
        <dbReference type="Proteomes" id="UP000823847"/>
    </source>
</evidence>
<proteinExistence type="predicted"/>
<dbReference type="PROSITE" id="PS51257">
    <property type="entry name" value="PROKAR_LIPOPROTEIN"/>
    <property type="match status" value="1"/>
</dbReference>
<dbReference type="GO" id="GO:0008081">
    <property type="term" value="F:phosphoric diester hydrolase activity"/>
    <property type="evidence" value="ECO:0007669"/>
    <property type="project" value="InterPro"/>
</dbReference>
<dbReference type="PANTHER" id="PTHR46211">
    <property type="entry name" value="GLYCEROPHOSPHORYL DIESTER PHOSPHODIESTERASE"/>
    <property type="match status" value="1"/>
</dbReference>
<sequence length="258" mass="29443">MRQGLVSFLLFGLLLVGMACTPESKTRVIAHRGYWQTEGSAQNSIRSLERADEIGVYGAEFDVHYTADNVLVVYHDNDIQGKNIQTSNYEELKDLRLNNGETLPTLESYLKRACDLEVRLVFELKSHATPERNREAARASVEMIKRMGLEKRTDYISFNLDACKEFIRLCPDASVAYLNGELDPDALKEMGFTGLDYHYNVLREHPEWVEKCKALGLTTNVWTVNEPELIQEMADMGIDFITTDIPEEAREIVNTQTR</sequence>
<comment type="caution">
    <text evidence="2">The sequence shown here is derived from an EMBL/GenBank/DDBJ whole genome shotgun (WGS) entry which is preliminary data.</text>
</comment>
<protein>
    <submittedName>
        <fullName evidence="2">Glycerophosphodiester phosphodiesterase</fullName>
    </submittedName>
</protein>
<dbReference type="AlphaFoldDB" id="A0A9D1XR53"/>
<dbReference type="SUPFAM" id="SSF51695">
    <property type="entry name" value="PLC-like phosphodiesterases"/>
    <property type="match status" value="1"/>
</dbReference>
<evidence type="ECO:0000313" key="2">
    <source>
        <dbReference type="EMBL" id="HIX86033.1"/>
    </source>
</evidence>
<dbReference type="PROSITE" id="PS51704">
    <property type="entry name" value="GP_PDE"/>
    <property type="match status" value="1"/>
</dbReference>
<feature type="domain" description="GP-PDE" evidence="1">
    <location>
        <begin position="26"/>
        <end position="253"/>
    </location>
</feature>
<name>A0A9D1XR53_9BACT</name>
<gene>
    <name evidence="2" type="ORF">H9848_05445</name>
</gene>
<dbReference type="PANTHER" id="PTHR46211:SF1">
    <property type="entry name" value="GLYCEROPHOSPHODIESTER PHOSPHODIESTERASE, CYTOPLASMIC"/>
    <property type="match status" value="1"/>
</dbReference>
<dbReference type="GO" id="GO:0006629">
    <property type="term" value="P:lipid metabolic process"/>
    <property type="evidence" value="ECO:0007669"/>
    <property type="project" value="InterPro"/>
</dbReference>
<dbReference type="Proteomes" id="UP000823847">
    <property type="component" value="Unassembled WGS sequence"/>
</dbReference>
<dbReference type="Gene3D" id="3.20.20.190">
    <property type="entry name" value="Phosphatidylinositol (PI) phosphodiesterase"/>
    <property type="match status" value="1"/>
</dbReference>
<dbReference type="Pfam" id="PF03009">
    <property type="entry name" value="GDPD"/>
    <property type="match status" value="1"/>
</dbReference>
<accession>A0A9D1XR53</accession>
<dbReference type="InterPro" id="IPR030395">
    <property type="entry name" value="GP_PDE_dom"/>
</dbReference>
<reference evidence="2" key="2">
    <citation type="submission" date="2021-04" db="EMBL/GenBank/DDBJ databases">
        <authorList>
            <person name="Gilroy R."/>
        </authorList>
    </citation>
    <scope>NUCLEOTIDE SEQUENCE</scope>
    <source>
        <strain evidence="2">ChiHecec2B26-12326</strain>
    </source>
</reference>
<organism evidence="2 3">
    <name type="scientific">Candidatus Parabacteroides intestinigallinarum</name>
    <dbReference type="NCBI Taxonomy" id="2838722"/>
    <lineage>
        <taxon>Bacteria</taxon>
        <taxon>Pseudomonadati</taxon>
        <taxon>Bacteroidota</taxon>
        <taxon>Bacteroidia</taxon>
        <taxon>Bacteroidales</taxon>
        <taxon>Tannerellaceae</taxon>
        <taxon>Parabacteroides</taxon>
    </lineage>
</organism>